<protein>
    <submittedName>
        <fullName evidence="1">Uncharacterized protein</fullName>
    </submittedName>
</protein>
<proteinExistence type="predicted"/>
<accession>A0A2T9YAG6</accession>
<reference evidence="1 2" key="1">
    <citation type="journal article" date="2018" name="MBio">
        <title>Comparative Genomics Reveals the Core Gene Toolbox for the Fungus-Insect Symbiosis.</title>
        <authorList>
            <person name="Wang Y."/>
            <person name="Stata M."/>
            <person name="Wang W."/>
            <person name="Stajich J.E."/>
            <person name="White M.M."/>
            <person name="Moncalvo J.M."/>
        </authorList>
    </citation>
    <scope>NUCLEOTIDE SEQUENCE [LARGE SCALE GENOMIC DNA]</scope>
    <source>
        <strain evidence="1 2">SWE-8-4</strain>
    </source>
</reference>
<evidence type="ECO:0000313" key="1">
    <source>
        <dbReference type="EMBL" id="PVU89326.1"/>
    </source>
</evidence>
<sequence length="104" mass="12145">MIRREYTTTLNTLINKLYSKIQQDVQEIFFEDISNLTENVKFLSIEREQQGAMQAQAMRPIPEEKRKEIIYECPEFLGMKYTLHLNNEAATLAVQKNDAALYGI</sequence>
<gene>
    <name evidence="1" type="ORF">BB561_005432</name>
</gene>
<organism evidence="1 2">
    <name type="scientific">Smittium simulii</name>
    <dbReference type="NCBI Taxonomy" id="133385"/>
    <lineage>
        <taxon>Eukaryota</taxon>
        <taxon>Fungi</taxon>
        <taxon>Fungi incertae sedis</taxon>
        <taxon>Zoopagomycota</taxon>
        <taxon>Kickxellomycotina</taxon>
        <taxon>Harpellomycetes</taxon>
        <taxon>Harpellales</taxon>
        <taxon>Legeriomycetaceae</taxon>
        <taxon>Smittium</taxon>
    </lineage>
</organism>
<dbReference type="EMBL" id="MBFR01000323">
    <property type="protein sequence ID" value="PVU89326.1"/>
    <property type="molecule type" value="Genomic_DNA"/>
</dbReference>
<comment type="caution">
    <text evidence="1">The sequence shown here is derived from an EMBL/GenBank/DDBJ whole genome shotgun (WGS) entry which is preliminary data.</text>
</comment>
<keyword evidence="2" id="KW-1185">Reference proteome</keyword>
<dbReference type="OrthoDB" id="5545891at2759"/>
<evidence type="ECO:0000313" key="2">
    <source>
        <dbReference type="Proteomes" id="UP000245383"/>
    </source>
</evidence>
<name>A0A2T9YAG6_9FUNG</name>
<dbReference type="Proteomes" id="UP000245383">
    <property type="component" value="Unassembled WGS sequence"/>
</dbReference>
<dbReference type="AlphaFoldDB" id="A0A2T9YAG6"/>